<reference evidence="1" key="2">
    <citation type="journal article" date="2023" name="Science">
        <title>Genomic signatures of disease resistance in endangered staghorn corals.</title>
        <authorList>
            <person name="Vollmer S.V."/>
            <person name="Selwyn J.D."/>
            <person name="Despard B.A."/>
            <person name="Roesel C.L."/>
        </authorList>
    </citation>
    <scope>NUCLEOTIDE SEQUENCE</scope>
    <source>
        <strain evidence="1">K2</strain>
    </source>
</reference>
<protein>
    <submittedName>
        <fullName evidence="1">Uncharacterized protein</fullName>
    </submittedName>
</protein>
<organism evidence="1 2">
    <name type="scientific">Acropora cervicornis</name>
    <name type="common">Staghorn coral</name>
    <dbReference type="NCBI Taxonomy" id="6130"/>
    <lineage>
        <taxon>Eukaryota</taxon>
        <taxon>Metazoa</taxon>
        <taxon>Cnidaria</taxon>
        <taxon>Anthozoa</taxon>
        <taxon>Hexacorallia</taxon>
        <taxon>Scleractinia</taxon>
        <taxon>Astrocoeniina</taxon>
        <taxon>Acroporidae</taxon>
        <taxon>Acropora</taxon>
    </lineage>
</organism>
<accession>A0AAD9PVC3</accession>
<dbReference type="Gene3D" id="2.10.80.10">
    <property type="entry name" value="Lipase, subunit A"/>
    <property type="match status" value="1"/>
</dbReference>
<dbReference type="EMBL" id="JARQWQ010000127">
    <property type="protein sequence ID" value="KAK2549340.1"/>
    <property type="molecule type" value="Genomic_DNA"/>
</dbReference>
<dbReference type="Proteomes" id="UP001249851">
    <property type="component" value="Unassembled WGS sequence"/>
</dbReference>
<evidence type="ECO:0000313" key="1">
    <source>
        <dbReference type="EMBL" id="KAK2549340.1"/>
    </source>
</evidence>
<proteinExistence type="predicted"/>
<reference evidence="1" key="1">
    <citation type="journal article" date="2023" name="G3 (Bethesda)">
        <title>Whole genome assembly and annotation of the endangered Caribbean coral Acropora cervicornis.</title>
        <authorList>
            <person name="Selwyn J.D."/>
            <person name="Vollmer S.V."/>
        </authorList>
    </citation>
    <scope>NUCLEOTIDE SEQUENCE</scope>
    <source>
        <strain evidence="1">K2</strain>
    </source>
</reference>
<gene>
    <name evidence="1" type="ORF">P5673_030164</name>
</gene>
<dbReference type="PANTHER" id="PTHR10041">
    <property type="entry name" value="COLIPASE"/>
    <property type="match status" value="1"/>
</dbReference>
<dbReference type="GO" id="GO:0016042">
    <property type="term" value="P:lipid catabolic process"/>
    <property type="evidence" value="ECO:0007669"/>
    <property type="project" value="InterPro"/>
</dbReference>
<dbReference type="PANTHER" id="PTHR10041:SF5">
    <property type="entry name" value="LEUCINE-RICH COLIPASE-LIKE PROTEIN 1"/>
    <property type="match status" value="1"/>
</dbReference>
<name>A0AAD9PVC3_ACRCE</name>
<comment type="caution">
    <text evidence="1">The sequence shown here is derived from an EMBL/GenBank/DDBJ whole genome shotgun (WGS) entry which is preliminary data.</text>
</comment>
<evidence type="ECO:0000313" key="2">
    <source>
        <dbReference type="Proteomes" id="UP001249851"/>
    </source>
</evidence>
<dbReference type="GO" id="GO:0007586">
    <property type="term" value="P:digestion"/>
    <property type="evidence" value="ECO:0007669"/>
    <property type="project" value="InterPro"/>
</dbReference>
<dbReference type="InterPro" id="IPR001981">
    <property type="entry name" value="Colipase"/>
</dbReference>
<dbReference type="GO" id="GO:0005576">
    <property type="term" value="C:extracellular region"/>
    <property type="evidence" value="ECO:0007669"/>
    <property type="project" value="InterPro"/>
</dbReference>
<dbReference type="AlphaFoldDB" id="A0AAD9PVC3"/>
<sequence>MEITKYIIFSIILDLQISYSHADFDVTSLMRKRPSIRPHGRHVANKRGWPTLVDTRGGNQTLPNVSPVAVVSVHDNVKQEENKATLNSNTIVKKTRRKRKKYPKRMLMRKIRDDQKSLSRLRYEFYPKRCKDWSDCKKDECCIRQSKTKGFCKKRPQRGDRCKPLLLPGLGDCPCDRGLTCTRYRTTKHGKKKHRCEHLRVPTDEVDHRYV</sequence>
<keyword evidence="2" id="KW-1185">Reference proteome</keyword>
<dbReference type="GO" id="GO:0008047">
    <property type="term" value="F:enzyme activator activity"/>
    <property type="evidence" value="ECO:0007669"/>
    <property type="project" value="InterPro"/>
</dbReference>